<comment type="caution">
    <text evidence="2">The sequence shown here is derived from an EMBL/GenBank/DDBJ whole genome shotgun (WGS) entry which is preliminary data.</text>
</comment>
<dbReference type="Gene3D" id="3.30.110.90">
    <property type="entry name" value="Amidohydrolase"/>
    <property type="match status" value="1"/>
</dbReference>
<dbReference type="Gene3D" id="2.30.40.10">
    <property type="entry name" value="Urease, subunit C, domain 1"/>
    <property type="match status" value="1"/>
</dbReference>
<dbReference type="Proteomes" id="UP001589587">
    <property type="component" value="Unassembled WGS sequence"/>
</dbReference>
<dbReference type="InterPro" id="IPR032466">
    <property type="entry name" value="Metal_Hydrolase"/>
</dbReference>
<dbReference type="PANTHER" id="PTHR43135:SF3">
    <property type="entry name" value="ALPHA-D-RIBOSE 1-METHYLPHOSPHONATE 5-TRIPHOSPHATE DIPHOSPHATASE"/>
    <property type="match status" value="1"/>
</dbReference>
<reference evidence="2 3" key="1">
    <citation type="submission" date="2024-09" db="EMBL/GenBank/DDBJ databases">
        <authorList>
            <person name="Sun Q."/>
            <person name="Mori K."/>
        </authorList>
    </citation>
    <scope>NUCLEOTIDE SEQUENCE [LARGE SCALE GENOMIC DNA]</scope>
    <source>
        <strain evidence="2 3">JCM 11411</strain>
    </source>
</reference>
<evidence type="ECO:0000313" key="3">
    <source>
        <dbReference type="Proteomes" id="UP001589587"/>
    </source>
</evidence>
<dbReference type="SUPFAM" id="SSF51338">
    <property type="entry name" value="Composite domain of metallo-dependent hydrolases"/>
    <property type="match status" value="1"/>
</dbReference>
<evidence type="ECO:0000313" key="2">
    <source>
        <dbReference type="EMBL" id="MFB9783151.1"/>
    </source>
</evidence>
<dbReference type="EMBL" id="JBHMAS010000066">
    <property type="protein sequence ID" value="MFB9783151.1"/>
    <property type="molecule type" value="Genomic_DNA"/>
</dbReference>
<name>A0ABV5XMB2_9NOCA</name>
<feature type="domain" description="Amidohydrolase-related" evidence="1">
    <location>
        <begin position="53"/>
        <end position="394"/>
    </location>
</feature>
<accession>A0ABV5XMB2</accession>
<evidence type="ECO:0000259" key="1">
    <source>
        <dbReference type="Pfam" id="PF01979"/>
    </source>
</evidence>
<protein>
    <submittedName>
        <fullName evidence="2">Amidohydrolase family protein</fullName>
    </submittedName>
</protein>
<dbReference type="Pfam" id="PF01979">
    <property type="entry name" value="Amidohydro_1"/>
    <property type="match status" value="1"/>
</dbReference>
<dbReference type="InterPro" id="IPR051781">
    <property type="entry name" value="Metallo-dep_Hydrolase"/>
</dbReference>
<proteinExistence type="predicted"/>
<dbReference type="Gene3D" id="1.20.58.520">
    <property type="entry name" value="Amidohydrolase"/>
    <property type="match status" value="1"/>
</dbReference>
<dbReference type="PANTHER" id="PTHR43135">
    <property type="entry name" value="ALPHA-D-RIBOSE 1-METHYLPHOSPHONATE 5-TRIPHOSPHATE DIPHOSPHATASE"/>
    <property type="match status" value="1"/>
</dbReference>
<keyword evidence="3" id="KW-1185">Reference proteome</keyword>
<dbReference type="Gene3D" id="3.40.50.10910">
    <property type="entry name" value="Amidohydrolase"/>
    <property type="match status" value="1"/>
</dbReference>
<organism evidence="2 3">
    <name type="scientific">Rhodococcus baikonurensis</name>
    <dbReference type="NCBI Taxonomy" id="172041"/>
    <lineage>
        <taxon>Bacteria</taxon>
        <taxon>Bacillati</taxon>
        <taxon>Actinomycetota</taxon>
        <taxon>Actinomycetes</taxon>
        <taxon>Mycobacteriales</taxon>
        <taxon>Nocardiaceae</taxon>
        <taxon>Rhodococcus</taxon>
        <taxon>Rhodococcus erythropolis group</taxon>
    </lineage>
</organism>
<dbReference type="InterPro" id="IPR011059">
    <property type="entry name" value="Metal-dep_hydrolase_composite"/>
</dbReference>
<dbReference type="InterPro" id="IPR006680">
    <property type="entry name" value="Amidohydro-rel"/>
</dbReference>
<dbReference type="RefSeq" id="WP_378375905.1">
    <property type="nucleotide sequence ID" value="NZ_JBHMAS010000066.1"/>
</dbReference>
<dbReference type="SUPFAM" id="SSF51556">
    <property type="entry name" value="Metallo-dependent hydrolases"/>
    <property type="match status" value="1"/>
</dbReference>
<gene>
    <name evidence="2" type="ORF">ACFFQ6_25965</name>
</gene>
<sequence>MAQPLLFRQARVFDGQSVHTDYDVLVIDGKIAQLGSAIEAPADAEIIEAHGKTLLPGLIDSHTHAKPPALEMALTFGVTTELDMFSEPGYMTEQRREAQTRNSMADVRSAMTGASVAGGHPSGMIGVVFDKQYPVLENAEDAEAFVAARVAEGADYFKLMIEDGTIFGHEAPRLSDDVVYALVAAAHAQGLKAMAHTTTVKLMLLAIRAGIDGLMHVAGDRLMTDEEVAEVAQSGIFVVPTLSTLASVYGDKHGQHLAEDDRTRPLLSDAWAENLCQCWHLTNPGSTANVIDATRRLYEAGVDVLAGTDAAAVGVPGTAHGVSMHGELELLVDCGLSPAAALRAATLLPAKRFGLDDRGRIAPGLQADLVLVDGDPTTDVRQTLSIEGVWRRGELAPRIAQADGAGNALAASAAEK</sequence>